<keyword evidence="6 8" id="KW-0472">Membrane</keyword>
<dbReference type="PANTHER" id="PTHR22811">
    <property type="entry name" value="TRANSMEMBRANE EMP24 DOMAIN-CONTAINING PROTEIN"/>
    <property type="match status" value="1"/>
</dbReference>
<dbReference type="GeneID" id="28940578"/>
<dbReference type="AlphaFoldDB" id="A0A0W4ZM52"/>
<dbReference type="InterPro" id="IPR009038">
    <property type="entry name" value="GOLD_dom"/>
</dbReference>
<evidence type="ECO:0000256" key="6">
    <source>
        <dbReference type="ARBA" id="ARBA00023136"/>
    </source>
</evidence>
<proteinExistence type="inferred from homology"/>
<feature type="transmembrane region" description="Helical" evidence="8">
    <location>
        <begin position="12"/>
        <end position="36"/>
    </location>
</feature>
<organism evidence="10 11">
    <name type="scientific">Pneumocystis jirovecii (strain RU7)</name>
    <name type="common">Human pneumocystis pneumonia agent</name>
    <dbReference type="NCBI Taxonomy" id="1408657"/>
    <lineage>
        <taxon>Eukaryota</taxon>
        <taxon>Fungi</taxon>
        <taxon>Dikarya</taxon>
        <taxon>Ascomycota</taxon>
        <taxon>Taphrinomycotina</taxon>
        <taxon>Pneumocystomycetes</taxon>
        <taxon>Pneumocystaceae</taxon>
        <taxon>Pneumocystis</taxon>
    </lineage>
</organism>
<dbReference type="Proteomes" id="UP000053447">
    <property type="component" value="Unassembled WGS sequence"/>
</dbReference>
<dbReference type="GO" id="GO:0030134">
    <property type="term" value="C:COPII-coated ER to Golgi transport vesicle"/>
    <property type="evidence" value="ECO:0007669"/>
    <property type="project" value="EnsemblFungi"/>
</dbReference>
<dbReference type="Pfam" id="PF01105">
    <property type="entry name" value="EMP24_GP25L"/>
    <property type="match status" value="1"/>
</dbReference>
<comment type="subcellular location">
    <subcellularLocation>
        <location evidence="1 7">Membrane</location>
        <topology evidence="1 7">Single-pass type I membrane protein</topology>
    </subcellularLocation>
</comment>
<comment type="similarity">
    <text evidence="2 7">Belongs to the EMP24/GP25L family.</text>
</comment>
<accession>A0A0W4ZM52</accession>
<feature type="transmembrane region" description="Helical" evidence="8">
    <location>
        <begin position="191"/>
        <end position="211"/>
    </location>
</feature>
<dbReference type="InterPro" id="IPR015720">
    <property type="entry name" value="Emp24-like"/>
</dbReference>
<name>A0A0W4ZM52_PNEJ7</name>
<evidence type="ECO:0000313" key="10">
    <source>
        <dbReference type="EMBL" id="KTW29444.1"/>
    </source>
</evidence>
<keyword evidence="5 8" id="KW-1133">Transmembrane helix</keyword>
<dbReference type="VEuPathDB" id="FungiDB:T551_02060"/>
<protein>
    <recommendedName>
        <fullName evidence="9">GOLD domain-containing protein</fullName>
    </recommendedName>
</protein>
<evidence type="ECO:0000256" key="4">
    <source>
        <dbReference type="ARBA" id="ARBA00022729"/>
    </source>
</evidence>
<evidence type="ECO:0000313" key="11">
    <source>
        <dbReference type="Proteomes" id="UP000053447"/>
    </source>
</evidence>
<dbReference type="GO" id="GO:0016020">
    <property type="term" value="C:membrane"/>
    <property type="evidence" value="ECO:0007669"/>
    <property type="project" value="UniProtKB-SubCell"/>
</dbReference>
<dbReference type="STRING" id="1408657.A0A0W4ZM52"/>
<dbReference type="RefSeq" id="XP_018229275.1">
    <property type="nucleotide sequence ID" value="XM_018374323.1"/>
</dbReference>
<keyword evidence="3 7" id="KW-0812">Transmembrane</keyword>
<dbReference type="OrthoDB" id="759142at2759"/>
<keyword evidence="11" id="KW-1185">Reference proteome</keyword>
<evidence type="ECO:0000256" key="3">
    <source>
        <dbReference type="ARBA" id="ARBA00022692"/>
    </source>
</evidence>
<feature type="domain" description="GOLD" evidence="9">
    <location>
        <begin position="41"/>
        <end position="131"/>
    </location>
</feature>
<keyword evidence="4" id="KW-0732">Signal</keyword>
<evidence type="ECO:0000259" key="9">
    <source>
        <dbReference type="PROSITE" id="PS50866"/>
    </source>
</evidence>
<sequence length="221" mass="25805">MVLFFIRIRELLSLVFFFTVFVPISSLMFDIIAMPLNVQNQRCIRNFVPTNTLVTIFVNVYGSQDDGQKVNMTITDIHGNEYSRSKEIIGEKRVIFTTSDESTIIVCLSNVLFYGSNNTNNFRSVELDINKGTDALNWEDIEVQRHLRPVEVELLKIEGISREIANEMEYLQVREQKMRDINESTNDRVKFYGLGFMISLVILGICEIIYLRRFFQRKHLI</sequence>
<evidence type="ECO:0000256" key="8">
    <source>
        <dbReference type="SAM" id="Phobius"/>
    </source>
</evidence>
<evidence type="ECO:0000256" key="5">
    <source>
        <dbReference type="ARBA" id="ARBA00022989"/>
    </source>
</evidence>
<dbReference type="eggNOG" id="KOG1691">
    <property type="taxonomic scope" value="Eukaryota"/>
</dbReference>
<gene>
    <name evidence="10" type="ORF">T551_02060</name>
</gene>
<dbReference type="PROSITE" id="PS50866">
    <property type="entry name" value="GOLD"/>
    <property type="match status" value="1"/>
</dbReference>
<evidence type="ECO:0000256" key="2">
    <source>
        <dbReference type="ARBA" id="ARBA00007104"/>
    </source>
</evidence>
<evidence type="ECO:0000256" key="7">
    <source>
        <dbReference type="RuleBase" id="RU003827"/>
    </source>
</evidence>
<reference evidence="11" key="1">
    <citation type="journal article" date="2016" name="Nat. Commun.">
        <title>Genome analysis of three Pneumocystis species reveals adaptation mechanisms to life exclusively in mammalian hosts.</title>
        <authorList>
            <person name="Ma L."/>
            <person name="Chen Z."/>
            <person name="Huang D.W."/>
            <person name="Kutty G."/>
            <person name="Ishihara M."/>
            <person name="Wang H."/>
            <person name="Abouelleil A."/>
            <person name="Bishop L."/>
            <person name="Davey E."/>
            <person name="Deng R."/>
            <person name="Deng X."/>
            <person name="Fan L."/>
            <person name="Fantoni G."/>
            <person name="Fitzgerald M."/>
            <person name="Gogineni E."/>
            <person name="Goldberg J.M."/>
            <person name="Handley G."/>
            <person name="Hu X."/>
            <person name="Huber C."/>
            <person name="Jiao X."/>
            <person name="Jones K."/>
            <person name="Levin J.Z."/>
            <person name="Liu Y."/>
            <person name="Macdonald P."/>
            <person name="Melnikov A."/>
            <person name="Raley C."/>
            <person name="Sassi M."/>
            <person name="Sherman B.T."/>
            <person name="Song X."/>
            <person name="Sykes S."/>
            <person name="Tran B."/>
            <person name="Walsh L."/>
            <person name="Xia Y."/>
            <person name="Yang J."/>
            <person name="Young S."/>
            <person name="Zeng Q."/>
            <person name="Zheng X."/>
            <person name="Stephens R."/>
            <person name="Nusbaum C."/>
            <person name="Birren B.W."/>
            <person name="Azadi P."/>
            <person name="Lempicki R.A."/>
            <person name="Cuomo C.A."/>
            <person name="Kovacs J.A."/>
        </authorList>
    </citation>
    <scope>NUCLEOTIDE SEQUENCE [LARGE SCALE GENOMIC DNA]</scope>
    <source>
        <strain evidence="11">RU7</strain>
    </source>
</reference>
<dbReference type="SMART" id="SM01190">
    <property type="entry name" value="EMP24_GP25L"/>
    <property type="match status" value="1"/>
</dbReference>
<comment type="caution">
    <text evidence="10">The sequence shown here is derived from an EMBL/GenBank/DDBJ whole genome shotgun (WGS) entry which is preliminary data.</text>
</comment>
<evidence type="ECO:0000256" key="1">
    <source>
        <dbReference type="ARBA" id="ARBA00004479"/>
    </source>
</evidence>
<dbReference type="GO" id="GO:0006888">
    <property type="term" value="P:endoplasmic reticulum to Golgi vesicle-mediated transport"/>
    <property type="evidence" value="ECO:0007669"/>
    <property type="project" value="EnsemblFungi"/>
</dbReference>
<dbReference type="EMBL" id="LFWA01000009">
    <property type="protein sequence ID" value="KTW29444.1"/>
    <property type="molecule type" value="Genomic_DNA"/>
</dbReference>